<accession>A0A0D6P7L6</accession>
<reference evidence="1 2" key="1">
    <citation type="submission" date="2012-11" db="EMBL/GenBank/DDBJ databases">
        <title>Whole genome sequence of Acidisphaera rubrifaciens HS-AP3.</title>
        <authorList>
            <person name="Azuma Y."/>
            <person name="Higashiura N."/>
            <person name="Hirakawa H."/>
            <person name="Matsushita K."/>
        </authorList>
    </citation>
    <scope>NUCLEOTIDE SEQUENCE [LARGE SCALE GENOMIC DNA]</scope>
    <source>
        <strain evidence="1 2">HS-AP3</strain>
    </source>
</reference>
<dbReference type="EMBL" id="BANB01000255">
    <property type="protein sequence ID" value="GAN77193.1"/>
    <property type="molecule type" value="Genomic_DNA"/>
</dbReference>
<keyword evidence="2" id="KW-1185">Reference proteome</keyword>
<dbReference type="RefSeq" id="WP_048861193.1">
    <property type="nucleotide sequence ID" value="NZ_BANB01000255.1"/>
</dbReference>
<protein>
    <recommendedName>
        <fullName evidence="3">DUF4145 domain-containing protein</fullName>
    </recommendedName>
</protein>
<dbReference type="Proteomes" id="UP000032680">
    <property type="component" value="Unassembled WGS sequence"/>
</dbReference>
<name>A0A0D6P7L6_9PROT</name>
<evidence type="ECO:0000313" key="2">
    <source>
        <dbReference type="Proteomes" id="UP000032680"/>
    </source>
</evidence>
<dbReference type="AlphaFoldDB" id="A0A0D6P7L6"/>
<proteinExistence type="predicted"/>
<evidence type="ECO:0008006" key="3">
    <source>
        <dbReference type="Google" id="ProtNLM"/>
    </source>
</evidence>
<dbReference type="OrthoDB" id="8444314at2"/>
<sequence length="204" mass="22488">MSESGGDNSQPDLLSGISDIDAVSHLLADLHNDLPGKVTRLRYLADIGEALGTEGTMLFGGIATFNAWAEARSSFAYGNFAATTLLCQSLVENLLAAFLHAGLMDNLPSRIVFRDTLKRCRERDLISSQDTHDLERLMSLRNPLSHFRTVYDDQNIDHRAIQTSVRSSDLIEQDAWFAIGLAVRILAKPQFGSDEATGYKSNSR</sequence>
<comment type="caution">
    <text evidence="1">The sequence shown here is derived from an EMBL/GenBank/DDBJ whole genome shotgun (WGS) entry which is preliminary data.</text>
</comment>
<evidence type="ECO:0000313" key="1">
    <source>
        <dbReference type="EMBL" id="GAN77193.1"/>
    </source>
</evidence>
<organism evidence="1 2">
    <name type="scientific">Acidisphaera rubrifaciens HS-AP3</name>
    <dbReference type="NCBI Taxonomy" id="1231350"/>
    <lineage>
        <taxon>Bacteria</taxon>
        <taxon>Pseudomonadati</taxon>
        <taxon>Pseudomonadota</taxon>
        <taxon>Alphaproteobacteria</taxon>
        <taxon>Acetobacterales</taxon>
        <taxon>Acetobacteraceae</taxon>
        <taxon>Acidisphaera</taxon>
    </lineage>
</organism>
<gene>
    <name evidence="1" type="ORF">Asru_0255_02</name>
</gene>